<keyword evidence="8" id="KW-0472">Membrane</keyword>
<evidence type="ECO:0000256" key="8">
    <source>
        <dbReference type="SAM" id="Phobius"/>
    </source>
</evidence>
<evidence type="ECO:0000256" key="3">
    <source>
        <dbReference type="ARBA" id="ARBA00022525"/>
    </source>
</evidence>
<comment type="subcellular location">
    <subcellularLocation>
        <location evidence="1">Secreted</location>
    </subcellularLocation>
</comment>
<keyword evidence="8" id="KW-1133">Transmembrane helix</keyword>
<reference evidence="10" key="1">
    <citation type="submission" date="2021-05" db="EMBL/GenBank/DDBJ databases">
        <authorList>
            <person name="Tigano A."/>
        </authorList>
    </citation>
    <scope>NUCLEOTIDE SEQUENCE</scope>
</reference>
<keyword evidence="6" id="KW-1015">Disulfide bond</keyword>
<evidence type="ECO:0000256" key="1">
    <source>
        <dbReference type="ARBA" id="ARBA00004613"/>
    </source>
</evidence>
<dbReference type="PANTHER" id="PTHR14592">
    <property type="entry name" value="UNCHARACTERIZED FAM3"/>
    <property type="match status" value="1"/>
</dbReference>
<evidence type="ECO:0000313" key="10">
    <source>
        <dbReference type="EMBL" id="CAG5958479.1"/>
    </source>
</evidence>
<gene>
    <name evidence="10" type="ORF">MMEN_LOCUS15299</name>
</gene>
<evidence type="ECO:0000256" key="6">
    <source>
        <dbReference type="ARBA" id="ARBA00023157"/>
    </source>
</evidence>
<dbReference type="InterPro" id="IPR039220">
    <property type="entry name" value="FAM3"/>
</dbReference>
<evidence type="ECO:0000259" key="9">
    <source>
        <dbReference type="Pfam" id="PF15711"/>
    </source>
</evidence>
<proteinExistence type="inferred from homology"/>
<dbReference type="GO" id="GO:0005576">
    <property type="term" value="C:extracellular region"/>
    <property type="evidence" value="ECO:0007669"/>
    <property type="project" value="UniProtKB-SubCell"/>
</dbReference>
<feature type="transmembrane region" description="Helical" evidence="8">
    <location>
        <begin position="67"/>
        <end position="89"/>
    </location>
</feature>
<dbReference type="InterPro" id="IPR039475">
    <property type="entry name" value="ILEI_FAM3C"/>
</dbReference>
<keyword evidence="5 7" id="KW-0430">Lectin</keyword>
<dbReference type="EMBL" id="CAJRST010022223">
    <property type="protein sequence ID" value="CAG5958479.1"/>
    <property type="molecule type" value="Genomic_DNA"/>
</dbReference>
<keyword evidence="8" id="KW-0812">Transmembrane</keyword>
<evidence type="ECO:0000256" key="5">
    <source>
        <dbReference type="ARBA" id="ARBA00022734"/>
    </source>
</evidence>
<dbReference type="Proteomes" id="UP000677803">
    <property type="component" value="Unassembled WGS sequence"/>
</dbReference>
<evidence type="ECO:0000256" key="2">
    <source>
        <dbReference type="ARBA" id="ARBA00010905"/>
    </source>
</evidence>
<dbReference type="OrthoDB" id="440755at2759"/>
<name>A0A8S4BD23_9TELE</name>
<accession>A0A8S4BD23</accession>
<dbReference type="InterPro" id="IPR039477">
    <property type="entry name" value="ILEI/PANDER_dom"/>
</dbReference>
<evidence type="ECO:0000256" key="7">
    <source>
        <dbReference type="PROSITE-ProRule" id="PRU01375"/>
    </source>
</evidence>
<comment type="similarity">
    <text evidence="2">Belongs to the FAM3 family.</text>
</comment>
<keyword evidence="11" id="KW-1185">Reference proteome</keyword>
<comment type="caution">
    <text evidence="10">The sequence shown here is derived from an EMBL/GenBank/DDBJ whole genome shotgun (WGS) entry which is preliminary data.</text>
</comment>
<sequence length="315" mass="33871">MCAGGGQEVCSFRSLPLHLIGRLSAGGRTGSAPLRWTLQREAGRIADMLTVKVGKANMGRKAGVLKWCLRVAMVLLPVVLLIPFLMQLYGSPVGGGSIFPSFDDLSLFMWPQLPPPYHRSVRSADRAGHCFVKQDCPEGQLSFYILSGAANVVGPKICIQNKMVLGTVLNNAGVGINIVTLNGHTGEVQKSGNFNTYDGNVEDLIKFLKDIESGSVVLMVSFDEPGTKLNDEARALIAELGSSSIKTVGFRDSWGFVGAKGITTQHPFEEYIKNDQSKNKYGGWPELIELKGCIPKQLEKSADSSSNLQALAAGA</sequence>
<dbReference type="GO" id="GO:0030246">
    <property type="term" value="F:carbohydrate binding"/>
    <property type="evidence" value="ECO:0007669"/>
    <property type="project" value="UniProtKB-UniRule"/>
</dbReference>
<dbReference type="CDD" id="cd13940">
    <property type="entry name" value="ILEI_FAM3C"/>
    <property type="match status" value="1"/>
</dbReference>
<keyword evidence="4" id="KW-0732">Signal</keyword>
<protein>
    <submittedName>
        <fullName evidence="10">(Atlantic silverside) hypothetical protein</fullName>
    </submittedName>
</protein>
<evidence type="ECO:0000256" key="4">
    <source>
        <dbReference type="ARBA" id="ARBA00022729"/>
    </source>
</evidence>
<evidence type="ECO:0000313" key="11">
    <source>
        <dbReference type="Proteomes" id="UP000677803"/>
    </source>
</evidence>
<dbReference type="AlphaFoldDB" id="A0A8S4BD23"/>
<organism evidence="10 11">
    <name type="scientific">Menidia menidia</name>
    <name type="common">Atlantic silverside</name>
    <dbReference type="NCBI Taxonomy" id="238744"/>
    <lineage>
        <taxon>Eukaryota</taxon>
        <taxon>Metazoa</taxon>
        <taxon>Chordata</taxon>
        <taxon>Craniata</taxon>
        <taxon>Vertebrata</taxon>
        <taxon>Euteleostomi</taxon>
        <taxon>Actinopterygii</taxon>
        <taxon>Neopterygii</taxon>
        <taxon>Teleostei</taxon>
        <taxon>Neoteleostei</taxon>
        <taxon>Acanthomorphata</taxon>
        <taxon>Ovalentaria</taxon>
        <taxon>Atherinomorphae</taxon>
        <taxon>Atheriniformes</taxon>
        <taxon>Atherinopsidae</taxon>
        <taxon>Menidiinae</taxon>
        <taxon>Menidia</taxon>
    </lineage>
</organism>
<feature type="domain" description="ILEI/PANDER" evidence="9">
    <location>
        <begin position="175"/>
        <end position="261"/>
    </location>
</feature>
<keyword evidence="3" id="KW-0964">Secreted</keyword>
<dbReference type="PROSITE" id="PS52031">
    <property type="entry name" value="GG_LECTIN"/>
    <property type="match status" value="1"/>
</dbReference>
<dbReference type="Pfam" id="PF15711">
    <property type="entry name" value="ILEI"/>
    <property type="match status" value="1"/>
</dbReference>